<keyword evidence="3" id="KW-1185">Reference proteome</keyword>
<sequence>MDDLFQINELVNQKQKQKICEFRIKEHQNINQEINLKWGQKVVIFLESFNDMIFMTIVTVYALFRDDLRVLFGAIIQKVYYIRQILNNKSNLFEHIFYRGCFSAFILQEVRLVRLQKLHKQAIQFLEKQQKNYQHKK</sequence>
<proteinExistence type="predicted"/>
<keyword evidence="1" id="KW-0812">Transmembrane</keyword>
<evidence type="ECO:0000256" key="1">
    <source>
        <dbReference type="SAM" id="Phobius"/>
    </source>
</evidence>
<evidence type="ECO:0000313" key="2">
    <source>
        <dbReference type="EMBL" id="CAD8128480.1"/>
    </source>
</evidence>
<protein>
    <recommendedName>
        <fullName evidence="4">Transmembrane protein</fullName>
    </recommendedName>
</protein>
<dbReference type="AlphaFoldDB" id="A0A8S1RN15"/>
<dbReference type="Proteomes" id="UP000692954">
    <property type="component" value="Unassembled WGS sequence"/>
</dbReference>
<accession>A0A8S1RN15</accession>
<comment type="caution">
    <text evidence="2">The sequence shown here is derived from an EMBL/GenBank/DDBJ whole genome shotgun (WGS) entry which is preliminary data.</text>
</comment>
<feature type="transmembrane region" description="Helical" evidence="1">
    <location>
        <begin position="42"/>
        <end position="64"/>
    </location>
</feature>
<organism evidence="2 3">
    <name type="scientific">Paramecium sonneborni</name>
    <dbReference type="NCBI Taxonomy" id="65129"/>
    <lineage>
        <taxon>Eukaryota</taxon>
        <taxon>Sar</taxon>
        <taxon>Alveolata</taxon>
        <taxon>Ciliophora</taxon>
        <taxon>Intramacronucleata</taxon>
        <taxon>Oligohymenophorea</taxon>
        <taxon>Peniculida</taxon>
        <taxon>Parameciidae</taxon>
        <taxon>Paramecium</taxon>
    </lineage>
</organism>
<keyword evidence="1" id="KW-1133">Transmembrane helix</keyword>
<name>A0A8S1RN15_9CILI</name>
<dbReference type="EMBL" id="CAJJDN010000189">
    <property type="protein sequence ID" value="CAD8128480.1"/>
    <property type="molecule type" value="Genomic_DNA"/>
</dbReference>
<reference evidence="2" key="1">
    <citation type="submission" date="2021-01" db="EMBL/GenBank/DDBJ databases">
        <authorList>
            <consortium name="Genoscope - CEA"/>
            <person name="William W."/>
        </authorList>
    </citation>
    <scope>NUCLEOTIDE SEQUENCE</scope>
</reference>
<gene>
    <name evidence="2" type="ORF">PSON_ATCC_30995.1.T1890057</name>
</gene>
<keyword evidence="1" id="KW-0472">Membrane</keyword>
<evidence type="ECO:0000313" key="3">
    <source>
        <dbReference type="Proteomes" id="UP000692954"/>
    </source>
</evidence>
<evidence type="ECO:0008006" key="4">
    <source>
        <dbReference type="Google" id="ProtNLM"/>
    </source>
</evidence>